<reference evidence="2 3" key="1">
    <citation type="submission" date="2020-02" db="EMBL/GenBank/DDBJ databases">
        <title>Genome sequence of the type strain CGMCC 1.15528 of Mesorhizobium zhangyense.</title>
        <authorList>
            <person name="Gao J."/>
            <person name="Sun J."/>
        </authorList>
    </citation>
    <scope>NUCLEOTIDE SEQUENCE [LARGE SCALE GENOMIC DNA]</scope>
    <source>
        <strain evidence="2 3">CGMCC 1.15528</strain>
    </source>
</reference>
<dbReference type="AlphaFoldDB" id="A0A7C9R4Y5"/>
<evidence type="ECO:0000313" key="3">
    <source>
        <dbReference type="Proteomes" id="UP000481252"/>
    </source>
</evidence>
<keyword evidence="1" id="KW-0472">Membrane</keyword>
<feature type="transmembrane region" description="Helical" evidence="1">
    <location>
        <begin position="168"/>
        <end position="196"/>
    </location>
</feature>
<organism evidence="2 3">
    <name type="scientific">Mesorhizobium zhangyense</name>
    <dbReference type="NCBI Taxonomy" id="1776730"/>
    <lineage>
        <taxon>Bacteria</taxon>
        <taxon>Pseudomonadati</taxon>
        <taxon>Pseudomonadota</taxon>
        <taxon>Alphaproteobacteria</taxon>
        <taxon>Hyphomicrobiales</taxon>
        <taxon>Phyllobacteriaceae</taxon>
        <taxon>Mesorhizobium</taxon>
    </lineage>
</organism>
<comment type="caution">
    <text evidence="2">The sequence shown here is derived from an EMBL/GenBank/DDBJ whole genome shotgun (WGS) entry which is preliminary data.</text>
</comment>
<feature type="transmembrane region" description="Helical" evidence="1">
    <location>
        <begin position="44"/>
        <end position="63"/>
    </location>
</feature>
<dbReference type="EMBL" id="JAAKZG010000001">
    <property type="protein sequence ID" value="NGN40115.1"/>
    <property type="molecule type" value="Genomic_DNA"/>
</dbReference>
<accession>A0A7C9R4Y5</accession>
<feature type="transmembrane region" description="Helical" evidence="1">
    <location>
        <begin position="75"/>
        <end position="97"/>
    </location>
</feature>
<feature type="transmembrane region" description="Helical" evidence="1">
    <location>
        <begin position="137"/>
        <end position="156"/>
    </location>
</feature>
<dbReference type="RefSeq" id="WP_165114309.1">
    <property type="nucleotide sequence ID" value="NZ_JAAKZG010000001.1"/>
</dbReference>
<feature type="transmembrane region" description="Helical" evidence="1">
    <location>
        <begin position="19"/>
        <end position="37"/>
    </location>
</feature>
<name>A0A7C9R4Y5_9HYPH</name>
<feature type="transmembrane region" description="Helical" evidence="1">
    <location>
        <begin position="109"/>
        <end position="131"/>
    </location>
</feature>
<proteinExistence type="predicted"/>
<keyword evidence="3" id="KW-1185">Reference proteome</keyword>
<evidence type="ECO:0000313" key="2">
    <source>
        <dbReference type="EMBL" id="NGN40115.1"/>
    </source>
</evidence>
<keyword evidence="1" id="KW-1133">Transmembrane helix</keyword>
<evidence type="ECO:0000256" key="1">
    <source>
        <dbReference type="SAM" id="Phobius"/>
    </source>
</evidence>
<protein>
    <submittedName>
        <fullName evidence="2">Uncharacterized protein</fullName>
    </submittedName>
</protein>
<keyword evidence="1" id="KW-0812">Transmembrane</keyword>
<sequence length="288" mass="31187">MDWKGCRANGQDMLVDSPYIILLILYLPLMLAIFCAASAQWPITFVALALNGLLICLVLSGSFSASDDRFGLGQFIVNALILALVAIVLAGLAILLVRPPRTPAPERDGIIAVLSVVPALLLLLFGLGIFSRWRGDIVFALLVAGALFFAQQAIQRRRKAQGPLSDDLYGLACFVLTGTVGASIVFACFTAIAVHWQAAKTAASQPYCIQSGSRAAASMLDLSLITFREPHYSRWPRFLRNHGLLVIGTGTGQRVMHWSYRKLTFQPPLMANEGSNLSSRPTIVCVPS</sequence>
<dbReference type="Proteomes" id="UP000481252">
    <property type="component" value="Unassembled WGS sequence"/>
</dbReference>
<gene>
    <name evidence="2" type="ORF">G6N74_03460</name>
</gene>